<keyword evidence="1" id="KW-0812">Transmembrane</keyword>
<proteinExistence type="predicted"/>
<evidence type="ECO:0000313" key="3">
    <source>
        <dbReference type="Proteomes" id="UP000439113"/>
    </source>
</evidence>
<name>A0A6N8DQG6_RHOAC</name>
<dbReference type="OrthoDB" id="8239269at2"/>
<protein>
    <submittedName>
        <fullName evidence="2">Uncharacterized protein</fullName>
    </submittedName>
</protein>
<reference evidence="2 3" key="1">
    <citation type="submission" date="2019-11" db="EMBL/GenBank/DDBJ databases">
        <title>Whole-genome sequence of a Rhodoblastus acidophilus DSM 142.</title>
        <authorList>
            <person name="Kyndt J.A."/>
            <person name="Meyer T.E."/>
        </authorList>
    </citation>
    <scope>NUCLEOTIDE SEQUENCE [LARGE SCALE GENOMIC DNA]</scope>
    <source>
        <strain evidence="2 3">DSM 142</strain>
    </source>
</reference>
<keyword evidence="1" id="KW-1133">Transmembrane helix</keyword>
<evidence type="ECO:0000313" key="2">
    <source>
        <dbReference type="EMBL" id="MTV32538.1"/>
    </source>
</evidence>
<feature type="transmembrane region" description="Helical" evidence="1">
    <location>
        <begin position="28"/>
        <end position="51"/>
    </location>
</feature>
<keyword evidence="1" id="KW-0472">Membrane</keyword>
<dbReference type="EMBL" id="WNKS01000018">
    <property type="protein sequence ID" value="MTV32538.1"/>
    <property type="molecule type" value="Genomic_DNA"/>
</dbReference>
<accession>A0A6N8DQG6</accession>
<gene>
    <name evidence="2" type="ORF">GJ654_16250</name>
</gene>
<evidence type="ECO:0000256" key="1">
    <source>
        <dbReference type="SAM" id="Phobius"/>
    </source>
</evidence>
<dbReference type="Proteomes" id="UP000439113">
    <property type="component" value="Unassembled WGS sequence"/>
</dbReference>
<feature type="transmembrane region" description="Helical" evidence="1">
    <location>
        <begin position="63"/>
        <end position="79"/>
    </location>
</feature>
<organism evidence="2 3">
    <name type="scientific">Rhodoblastus acidophilus</name>
    <name type="common">Rhodopseudomonas acidophila</name>
    <dbReference type="NCBI Taxonomy" id="1074"/>
    <lineage>
        <taxon>Bacteria</taxon>
        <taxon>Pseudomonadati</taxon>
        <taxon>Pseudomonadota</taxon>
        <taxon>Alphaproteobacteria</taxon>
        <taxon>Hyphomicrobiales</taxon>
        <taxon>Rhodoblastaceae</taxon>
        <taxon>Rhodoblastus</taxon>
    </lineage>
</organism>
<comment type="caution">
    <text evidence="2">The sequence shown here is derived from an EMBL/GenBank/DDBJ whole genome shotgun (WGS) entry which is preliminary data.</text>
</comment>
<dbReference type="RefSeq" id="WP_155447228.1">
    <property type="nucleotide sequence ID" value="NZ_JAOQNR010000007.1"/>
</dbReference>
<sequence>MSIETSAPVALSPLAAALRKKIGWLRQIIRFAVILWSGWILYLIVAGHGASGRHPPFVQPSDLLNAIFVTLLFSLAYIFKTAAELAEDHAQIV</sequence>
<dbReference type="AlphaFoldDB" id="A0A6N8DQG6"/>